<evidence type="ECO:0000256" key="1">
    <source>
        <dbReference type="SAM" id="MobiDB-lite"/>
    </source>
</evidence>
<sequence>MDPWKKKNTAVDPLRLTKFFDNDFMTKSGSLKRSNGKSQVYRPEDSWDGLSVNPKPFARFDETNTVAHAPTRPSGMAGPRVIELEGHGMDGIFGHNPKGRPVPRTVEQIVVGHRAADGGAVGAAADPSRAEVAVAADSPRFLGTRGVQVPMAQAVAPPAVLAKAGPNWDATLLTPAERRELLQYEKRARAGAALAKKAAGDERRLVQLMRARHPQGVLGVDGAANPDSQVYRDRYEEATQKEARAQSHMARRRAELERVGRADRRVGYDPFAHSEQWEAPAAAGPAHRFLQAKGARPAAVDTHDRVFGQSTAGANPRRTQNIRNQDLGGKAFDIINGSAIVHAPPTNNERVHRHLAHPSQQSLERGRNQQGAHTRL</sequence>
<reference evidence="2" key="1">
    <citation type="submission" date="2021-01" db="EMBL/GenBank/DDBJ databases">
        <authorList>
            <person name="Corre E."/>
            <person name="Pelletier E."/>
            <person name="Niang G."/>
            <person name="Scheremetjew M."/>
            <person name="Finn R."/>
            <person name="Kale V."/>
            <person name="Holt S."/>
            <person name="Cochrane G."/>
            <person name="Meng A."/>
            <person name="Brown T."/>
            <person name="Cohen L."/>
        </authorList>
    </citation>
    <scope>NUCLEOTIDE SEQUENCE</scope>
    <source>
        <strain evidence="2">CCMP3107</strain>
    </source>
</reference>
<proteinExistence type="predicted"/>
<feature type="region of interest" description="Disordered" evidence="1">
    <location>
        <begin position="27"/>
        <end position="47"/>
    </location>
</feature>
<accession>A0A6S9K570</accession>
<feature type="region of interest" description="Disordered" evidence="1">
    <location>
        <begin position="351"/>
        <end position="376"/>
    </location>
</feature>
<feature type="compositionally biased region" description="Polar residues" evidence="1">
    <location>
        <begin position="358"/>
        <end position="376"/>
    </location>
</feature>
<name>A0A6S9K570_HETAK</name>
<evidence type="ECO:0000313" key="2">
    <source>
        <dbReference type="EMBL" id="CAE0631476.1"/>
    </source>
</evidence>
<gene>
    <name evidence="2" type="ORF">HAKA00212_LOCUS10179</name>
</gene>
<organism evidence="2">
    <name type="scientific">Heterosigma akashiwo</name>
    <name type="common">Chromophytic alga</name>
    <name type="synonym">Heterosigma carterae</name>
    <dbReference type="NCBI Taxonomy" id="2829"/>
    <lineage>
        <taxon>Eukaryota</taxon>
        <taxon>Sar</taxon>
        <taxon>Stramenopiles</taxon>
        <taxon>Ochrophyta</taxon>
        <taxon>Raphidophyceae</taxon>
        <taxon>Chattonellales</taxon>
        <taxon>Chattonellaceae</taxon>
        <taxon>Heterosigma</taxon>
    </lineage>
</organism>
<protein>
    <submittedName>
        <fullName evidence="2">Uncharacterized protein</fullName>
    </submittedName>
</protein>
<dbReference type="EMBL" id="HBIU01021725">
    <property type="protein sequence ID" value="CAE0631476.1"/>
    <property type="molecule type" value="Transcribed_RNA"/>
</dbReference>
<dbReference type="AlphaFoldDB" id="A0A6S9K570"/>
<feature type="compositionally biased region" description="Polar residues" evidence="1">
    <location>
        <begin position="27"/>
        <end position="38"/>
    </location>
</feature>